<organism evidence="1 2">
    <name type="scientific">Anoxybacterium hadale</name>
    <dbReference type="NCBI Taxonomy" id="3408580"/>
    <lineage>
        <taxon>Bacteria</taxon>
        <taxon>Bacillati</taxon>
        <taxon>Bacillota</taxon>
        <taxon>Clostridia</taxon>
        <taxon>Peptostreptococcales</taxon>
        <taxon>Anaerovoracaceae</taxon>
        <taxon>Anoxybacterium</taxon>
    </lineage>
</organism>
<keyword evidence="1" id="KW-0687">Ribonucleoprotein</keyword>
<dbReference type="Proteomes" id="UP000594014">
    <property type="component" value="Chromosome"/>
</dbReference>
<protein>
    <submittedName>
        <fullName evidence="1">Bifunctional 4-hydroxy-3-methylbut-2-enyl diphosphate reductase/30S ribosomal protein S1</fullName>
        <ecNumber evidence="1">1.17.7.4</ecNumber>
    </submittedName>
</protein>
<evidence type="ECO:0000313" key="2">
    <source>
        <dbReference type="Proteomes" id="UP000594014"/>
    </source>
</evidence>
<evidence type="ECO:0000313" key="1">
    <source>
        <dbReference type="EMBL" id="QOX62910.1"/>
    </source>
</evidence>
<reference evidence="1" key="1">
    <citation type="submission" date="2019-08" db="EMBL/GenBank/DDBJ databases">
        <title>Genome sequence of Clostridiales bacterium MT110.</title>
        <authorList>
            <person name="Cao J."/>
        </authorList>
    </citation>
    <scope>NUCLEOTIDE SEQUENCE</scope>
    <source>
        <strain evidence="1">MT110</strain>
    </source>
</reference>
<dbReference type="EMBL" id="CP042469">
    <property type="protein sequence ID" value="QOX62910.1"/>
    <property type="molecule type" value="Genomic_DNA"/>
</dbReference>
<proteinExistence type="predicted"/>
<dbReference type="EC" id="1.17.7.4" evidence="1"/>
<gene>
    <name evidence="1" type="ORF">FRZ06_05930</name>
</gene>
<keyword evidence="2" id="KW-1185">Reference proteome</keyword>
<name>A0ACD1A9E6_9FIRM</name>
<keyword evidence="1" id="KW-0689">Ribosomal protein</keyword>
<keyword evidence="1" id="KW-0560">Oxidoreductase</keyword>
<accession>A0ACD1A9E6</accession>
<sequence length="683" mass="75766">MKITLAKHSGFCFGVKEAIKKAEQTIVENKDNGLKIYSCGPLIHNKNVTDELEAKGLSIIKDPDEAEEGSVVIVRSHGEPERFYQKAEARHITVVDATCPFVKKIQRLVSDAKNQGYHIVVIGDRNHPEVIGINGWCDNMASIVSSLEEAETVNEDRLFIVAQTTITTELFQGIVSFFRTKNKEIVVHNTICHATEERQKSCMETAIDSDLMVIIGGIDSSNSKKLYEIAKKYCVNTYFIQNKESLPLKEVELCNKIGIAAGASTPERIIKEVIATMSELFTENKKDSMMHDLMDEIEKSLRLPRSGEIVNGEVIQVSNREIVVNLGCKKDGVIPRDEFTLEGDQELTDLFKEGDEIQAKVLKTDDGDGNILLSKKKLEVNEHWDEINNALENKSPINAKVVKQVNGGVIAVYKEVSGFIPLSQLSDKFIDKADEFMGKILPVRVTKVDQKKNKVVFSHKAFLSEEKQKKVQEIWDSLHVGDVVDGTVMRFTEYGAFVDIGGIDGLLHISEISWGKLKHPQEALKIGEKVQVKILSMNTEKGKISLGLKQNRPEPWTVIDENYQVGQTISGKIVQIKDYGAFVELEPGLDGLVHISEIAYKRVTNIADEISVGQEVSAKILEIDKDRKRISLSIKETLEPPTTSEAEAAPAEAVAEEASAAEAIEEAPAVESIEDAAVAEDQE</sequence>